<evidence type="ECO:0000256" key="1">
    <source>
        <dbReference type="SAM" id="Phobius"/>
    </source>
</evidence>
<comment type="caution">
    <text evidence="3">The sequence shown here is derived from an EMBL/GenBank/DDBJ whole genome shotgun (WGS) entry which is preliminary data.</text>
</comment>
<name>A0A1F7Y1Q6_9BACT</name>
<dbReference type="EMBL" id="MGGD01000016">
    <property type="protein sequence ID" value="OGM21223.1"/>
    <property type="molecule type" value="Genomic_DNA"/>
</dbReference>
<accession>A0A1F7Y1Q6</accession>
<organism evidence="3 4">
    <name type="scientific">Candidatus Woesebacteria bacterium RIFCSPHIGHO2_01_FULL_38_26b</name>
    <dbReference type="NCBI Taxonomy" id="1802491"/>
    <lineage>
        <taxon>Bacteria</taxon>
        <taxon>Candidatus Woeseibacteriota</taxon>
    </lineage>
</organism>
<keyword evidence="1" id="KW-1133">Transmembrane helix</keyword>
<dbReference type="InterPro" id="IPR001173">
    <property type="entry name" value="Glyco_trans_2-like"/>
</dbReference>
<evidence type="ECO:0000313" key="3">
    <source>
        <dbReference type="EMBL" id="OGM21223.1"/>
    </source>
</evidence>
<dbReference type="Pfam" id="PF00535">
    <property type="entry name" value="Glycos_transf_2"/>
    <property type="match status" value="1"/>
</dbReference>
<keyword evidence="1" id="KW-0472">Membrane</keyword>
<evidence type="ECO:0000313" key="4">
    <source>
        <dbReference type="Proteomes" id="UP000176741"/>
    </source>
</evidence>
<feature type="domain" description="Glycosyltransferase 2-like" evidence="2">
    <location>
        <begin position="7"/>
        <end position="146"/>
    </location>
</feature>
<dbReference type="PANTHER" id="PTHR43630:SF2">
    <property type="entry name" value="GLYCOSYLTRANSFERASE"/>
    <property type="match status" value="1"/>
</dbReference>
<keyword evidence="1" id="KW-0812">Transmembrane</keyword>
<dbReference type="AlphaFoldDB" id="A0A1F7Y1Q6"/>
<dbReference type="PANTHER" id="PTHR43630">
    <property type="entry name" value="POLY-BETA-1,6-N-ACETYL-D-GLUCOSAMINE SYNTHASE"/>
    <property type="match status" value="1"/>
</dbReference>
<evidence type="ECO:0000259" key="2">
    <source>
        <dbReference type="Pfam" id="PF00535"/>
    </source>
</evidence>
<sequence>MELPKISISLPTFNEEKHIELCLDSLSNLNYPKNRLEVFVVDAGSTDATLDIAKKYSIVEVINNPEKDTHIGKMLGLKRATGKYWTYFDADLQVNGKDWAHAMLRPLEEDNNITASVSRYRSHKGDSWIEKYINLDPIGRDTLFAWFTPSIQSTITKQKTGYAICKYKVGNIPPEGRCLYRTSLLKEKVGDFKRFRELDTLQILTSSGHNTFAYVPNPGYYHRHPQTLTDLRNKRKRNAMKNYIPGNKKGYIVYKWFDLANPKDFLKMCALLIYAFSFIGPLFVGIVKSIKHKTLVGMVEAVYVPVAVEAYLEAFLQNPDGRELIRQRLNKLFSK</sequence>
<feature type="transmembrane region" description="Helical" evidence="1">
    <location>
        <begin position="265"/>
        <end position="287"/>
    </location>
</feature>
<gene>
    <name evidence="3" type="ORF">A2771_03640</name>
</gene>
<reference evidence="3 4" key="1">
    <citation type="journal article" date="2016" name="Nat. Commun.">
        <title>Thousands of microbial genomes shed light on interconnected biogeochemical processes in an aquifer system.</title>
        <authorList>
            <person name="Anantharaman K."/>
            <person name="Brown C.T."/>
            <person name="Hug L.A."/>
            <person name="Sharon I."/>
            <person name="Castelle C.J."/>
            <person name="Probst A.J."/>
            <person name="Thomas B.C."/>
            <person name="Singh A."/>
            <person name="Wilkins M.J."/>
            <person name="Karaoz U."/>
            <person name="Brodie E.L."/>
            <person name="Williams K.H."/>
            <person name="Hubbard S.S."/>
            <person name="Banfield J.F."/>
        </authorList>
    </citation>
    <scope>NUCLEOTIDE SEQUENCE [LARGE SCALE GENOMIC DNA]</scope>
</reference>
<proteinExistence type="predicted"/>
<dbReference type="InterPro" id="IPR029044">
    <property type="entry name" value="Nucleotide-diphossugar_trans"/>
</dbReference>
<dbReference type="Proteomes" id="UP000176741">
    <property type="component" value="Unassembled WGS sequence"/>
</dbReference>
<protein>
    <recommendedName>
        <fullName evidence="2">Glycosyltransferase 2-like domain-containing protein</fullName>
    </recommendedName>
</protein>
<dbReference type="Gene3D" id="3.90.550.10">
    <property type="entry name" value="Spore Coat Polysaccharide Biosynthesis Protein SpsA, Chain A"/>
    <property type="match status" value="1"/>
</dbReference>
<dbReference type="SUPFAM" id="SSF53448">
    <property type="entry name" value="Nucleotide-diphospho-sugar transferases"/>
    <property type="match status" value="1"/>
</dbReference>